<evidence type="ECO:0000313" key="1">
    <source>
        <dbReference type="EMBL" id="KAI9510011.1"/>
    </source>
</evidence>
<dbReference type="EMBL" id="JAGFNK010000050">
    <property type="protein sequence ID" value="KAI9510011.1"/>
    <property type="molecule type" value="Genomic_DNA"/>
</dbReference>
<organism evidence="1 2">
    <name type="scientific">Russula earlei</name>
    <dbReference type="NCBI Taxonomy" id="71964"/>
    <lineage>
        <taxon>Eukaryota</taxon>
        <taxon>Fungi</taxon>
        <taxon>Dikarya</taxon>
        <taxon>Basidiomycota</taxon>
        <taxon>Agaricomycotina</taxon>
        <taxon>Agaricomycetes</taxon>
        <taxon>Russulales</taxon>
        <taxon>Russulaceae</taxon>
        <taxon>Russula</taxon>
    </lineage>
</organism>
<sequence length="468" mass="52096">MSDNCLLYHPTPFEVVWQRYVAAIRVGGRTPFIRVIRVSPLFTIMLPHLFTLTLTLAAPLVSAALYPKDSLVKMIDAKGFRNVLQENRTSVVAFVASWCGYCKAMVPEYSKAALGLYPLIPLYAVDCDENRSLCAEQDVKGFPTVKLFPRGKEQTPILFEHPDRTASAFFYFATRRVPHKNLKLRTVTEIKPWVNDKIGQNRVLLLTEAKNIPLMWKVLANKYRDDFAFATHRDRKGQSAVALGYDAKESKLLVFPSGSSRSVLFEGVLKYNSISEFLDSILDGTANLAAPNSKMPEKEIERKQEAQRIALLHGGFSDIIDFEKAIEEHGTDFHGAHGYTSRPGDTLKTSQTGDSNEGKEDTYEQVEDPIYRAIRIQLEKAREAKNTPTHLVPVAGDIDQVILELHSTVEPATLSTAINPNTPPPTSVSEGVSDQVVSSYASPVKETEALPTQERATTLESGQLKDEL</sequence>
<accession>A0ACC0UEG3</accession>
<comment type="caution">
    <text evidence="1">The sequence shown here is derived from an EMBL/GenBank/DDBJ whole genome shotgun (WGS) entry which is preliminary data.</text>
</comment>
<reference evidence="1" key="1">
    <citation type="submission" date="2021-03" db="EMBL/GenBank/DDBJ databases">
        <title>Evolutionary priming and transition to the ectomycorrhizal habit in an iconic lineage of mushroom-forming fungi: is preadaptation a requirement?</title>
        <authorList>
            <consortium name="DOE Joint Genome Institute"/>
            <person name="Looney B.P."/>
            <person name="Miyauchi S."/>
            <person name="Morin E."/>
            <person name="Drula E."/>
            <person name="Courty P.E."/>
            <person name="Chicoki N."/>
            <person name="Fauchery L."/>
            <person name="Kohler A."/>
            <person name="Kuo A."/>
            <person name="LaButti K."/>
            <person name="Pangilinan J."/>
            <person name="Lipzen A."/>
            <person name="Riley R."/>
            <person name="Andreopoulos W."/>
            <person name="He G."/>
            <person name="Johnson J."/>
            <person name="Barry K.W."/>
            <person name="Grigoriev I.V."/>
            <person name="Nagy L."/>
            <person name="Hibbett D."/>
            <person name="Henrissat B."/>
            <person name="Matheny P.B."/>
            <person name="Labbe J."/>
            <person name="Martin A.F."/>
        </authorList>
    </citation>
    <scope>NUCLEOTIDE SEQUENCE</scope>
    <source>
        <strain evidence="1">BPL698</strain>
    </source>
</reference>
<proteinExistence type="predicted"/>
<keyword evidence="2" id="KW-1185">Reference proteome</keyword>
<name>A0ACC0UEG3_9AGAM</name>
<dbReference type="Proteomes" id="UP001207468">
    <property type="component" value="Unassembled WGS sequence"/>
</dbReference>
<protein>
    <submittedName>
        <fullName evidence="1">Uncharacterized protein</fullName>
    </submittedName>
</protein>
<evidence type="ECO:0000313" key="2">
    <source>
        <dbReference type="Proteomes" id="UP001207468"/>
    </source>
</evidence>
<gene>
    <name evidence="1" type="ORF">F5148DRAFT_1182614</name>
</gene>